<reference evidence="1" key="1">
    <citation type="journal article" date="2019" name="Sci. Rep.">
        <title>Draft genome of Tanacetum cinerariifolium, the natural source of mosquito coil.</title>
        <authorList>
            <person name="Yamashiro T."/>
            <person name="Shiraishi A."/>
            <person name="Satake H."/>
            <person name="Nakayama K."/>
        </authorList>
    </citation>
    <scope>NUCLEOTIDE SEQUENCE</scope>
</reference>
<gene>
    <name evidence="1" type="ORF">Tci_833354</name>
</gene>
<proteinExistence type="predicted"/>
<sequence>MALQPHSSGVKIQDLPCSIIKDKYMMKAQVHVSKSSAISDEQPLPRRKHYCQIYQVVKQILRGRLLASFQDLEHEGGDTGSQGGIMDNDIKIKIQDHRRANNKLKKFPRTRLKVSRKVHLNDHPLGGDC</sequence>
<name>A0A699Q2H8_TANCI</name>
<organism evidence="1">
    <name type="scientific">Tanacetum cinerariifolium</name>
    <name type="common">Dalmatian daisy</name>
    <name type="synonym">Chrysanthemum cinerariifolium</name>
    <dbReference type="NCBI Taxonomy" id="118510"/>
    <lineage>
        <taxon>Eukaryota</taxon>
        <taxon>Viridiplantae</taxon>
        <taxon>Streptophyta</taxon>
        <taxon>Embryophyta</taxon>
        <taxon>Tracheophyta</taxon>
        <taxon>Spermatophyta</taxon>
        <taxon>Magnoliopsida</taxon>
        <taxon>eudicotyledons</taxon>
        <taxon>Gunneridae</taxon>
        <taxon>Pentapetalae</taxon>
        <taxon>asterids</taxon>
        <taxon>campanulids</taxon>
        <taxon>Asterales</taxon>
        <taxon>Asteraceae</taxon>
        <taxon>Asteroideae</taxon>
        <taxon>Anthemideae</taxon>
        <taxon>Anthemidinae</taxon>
        <taxon>Tanacetum</taxon>
    </lineage>
</organism>
<evidence type="ECO:0000313" key="1">
    <source>
        <dbReference type="EMBL" id="GFC61384.1"/>
    </source>
</evidence>
<accession>A0A699Q2H8</accession>
<dbReference type="EMBL" id="BKCJ010989426">
    <property type="protein sequence ID" value="GFC61384.1"/>
    <property type="molecule type" value="Genomic_DNA"/>
</dbReference>
<protein>
    <submittedName>
        <fullName evidence="1">Uncharacterized protein</fullName>
    </submittedName>
</protein>
<dbReference type="AlphaFoldDB" id="A0A699Q2H8"/>
<comment type="caution">
    <text evidence="1">The sequence shown here is derived from an EMBL/GenBank/DDBJ whole genome shotgun (WGS) entry which is preliminary data.</text>
</comment>